<keyword evidence="3" id="KW-1185">Reference proteome</keyword>
<evidence type="ECO:0000313" key="3">
    <source>
        <dbReference type="Proteomes" id="UP001597097"/>
    </source>
</evidence>
<protein>
    <recommendedName>
        <fullName evidence="4">WD40 repeat domain-containing protein</fullName>
    </recommendedName>
</protein>
<keyword evidence="1" id="KW-1133">Transmembrane helix</keyword>
<comment type="caution">
    <text evidence="2">The sequence shown here is derived from an EMBL/GenBank/DDBJ whole genome shotgun (WGS) entry which is preliminary data.</text>
</comment>
<sequence length="362" mass="39037">MNTLREDLQDLADHAPYVDLADVAIRGARRRNRVVRLSLAAAAVVVVGIAGGSVIRLQQEVRPTPPVVLTPPETKALPLPGKGVAPVEQAYRPFCRGGCKESGWRIVTRRGETFQMPEGPGPVEATADGRRIAYYSAKDRAIMVRDLASGQIWKAPLKQPKQDFAVEYTLRMSPNGLRFIVSGWGGRRAPNMLVDLEKGEVEQLDSGWWPVSVADGDGPVVLAKASDKTTQVWVRGHKPVMVPTFTYDFSALNPDGRRLVRVGQWLGRGEPRVQRDGTIVTFDAITGGMQARVPVTGLPGNMLPAKLGGWLTADEVTLIAVAESPGSGASAVAYAVNVLSGQARKLFPLHAEGQYAVPGMVH</sequence>
<evidence type="ECO:0000313" key="2">
    <source>
        <dbReference type="EMBL" id="MFD1538126.1"/>
    </source>
</evidence>
<reference evidence="3" key="1">
    <citation type="journal article" date="2019" name="Int. J. Syst. Evol. Microbiol.">
        <title>The Global Catalogue of Microorganisms (GCM) 10K type strain sequencing project: providing services to taxonomists for standard genome sequencing and annotation.</title>
        <authorList>
            <consortium name="The Broad Institute Genomics Platform"/>
            <consortium name="The Broad Institute Genome Sequencing Center for Infectious Disease"/>
            <person name="Wu L."/>
            <person name="Ma J."/>
        </authorList>
    </citation>
    <scope>NUCLEOTIDE SEQUENCE [LARGE SCALE GENOMIC DNA]</scope>
    <source>
        <strain evidence="3">CGMCC 1.15399</strain>
    </source>
</reference>
<organism evidence="2 3">
    <name type="scientific">Nonomuraea guangzhouensis</name>
    <dbReference type="NCBI Taxonomy" id="1291555"/>
    <lineage>
        <taxon>Bacteria</taxon>
        <taxon>Bacillati</taxon>
        <taxon>Actinomycetota</taxon>
        <taxon>Actinomycetes</taxon>
        <taxon>Streptosporangiales</taxon>
        <taxon>Streptosporangiaceae</taxon>
        <taxon>Nonomuraea</taxon>
    </lineage>
</organism>
<gene>
    <name evidence="2" type="ORF">ACFSJ0_13820</name>
</gene>
<dbReference type="Proteomes" id="UP001597097">
    <property type="component" value="Unassembled WGS sequence"/>
</dbReference>
<evidence type="ECO:0000256" key="1">
    <source>
        <dbReference type="SAM" id="Phobius"/>
    </source>
</evidence>
<dbReference type="EMBL" id="JBHUCM010000012">
    <property type="protein sequence ID" value="MFD1538126.1"/>
    <property type="molecule type" value="Genomic_DNA"/>
</dbReference>
<keyword evidence="1" id="KW-0472">Membrane</keyword>
<dbReference type="RefSeq" id="WP_219531182.1">
    <property type="nucleotide sequence ID" value="NZ_JAHKRM010000010.1"/>
</dbReference>
<accession>A0ABW4G706</accession>
<proteinExistence type="predicted"/>
<keyword evidence="1" id="KW-0812">Transmembrane</keyword>
<name>A0ABW4G706_9ACTN</name>
<feature type="transmembrane region" description="Helical" evidence="1">
    <location>
        <begin position="34"/>
        <end position="55"/>
    </location>
</feature>
<evidence type="ECO:0008006" key="4">
    <source>
        <dbReference type="Google" id="ProtNLM"/>
    </source>
</evidence>